<dbReference type="OrthoDB" id="9046151at2"/>
<feature type="domain" description="Solute-binding protein family 5" evidence="4">
    <location>
        <begin position="48"/>
        <end position="423"/>
    </location>
</feature>
<protein>
    <submittedName>
        <fullName evidence="5">Oligopeptide ABC transporter, periplasmic oligopeptide-binding protein OppA</fullName>
    </submittedName>
</protein>
<proteinExistence type="inferred from homology"/>
<organism evidence="5 6">
    <name type="scientific">Euzebya pacifica</name>
    <dbReference type="NCBI Taxonomy" id="1608957"/>
    <lineage>
        <taxon>Bacteria</taxon>
        <taxon>Bacillati</taxon>
        <taxon>Actinomycetota</taxon>
        <taxon>Nitriliruptoria</taxon>
        <taxon>Euzebyales</taxon>
    </lineage>
</organism>
<dbReference type="KEGG" id="euz:DVS28_a2526"/>
<dbReference type="GO" id="GO:0043190">
    <property type="term" value="C:ATP-binding cassette (ABC) transporter complex"/>
    <property type="evidence" value="ECO:0007669"/>
    <property type="project" value="InterPro"/>
</dbReference>
<evidence type="ECO:0000313" key="6">
    <source>
        <dbReference type="Proteomes" id="UP000264006"/>
    </source>
</evidence>
<dbReference type="InterPro" id="IPR000914">
    <property type="entry name" value="SBP_5_dom"/>
</dbReference>
<dbReference type="EMBL" id="CP031165">
    <property type="protein sequence ID" value="AXV07207.1"/>
    <property type="molecule type" value="Genomic_DNA"/>
</dbReference>
<name>A0A346XYB0_9ACTN</name>
<dbReference type="Gene3D" id="3.10.105.10">
    <property type="entry name" value="Dipeptide-binding Protein, Domain 3"/>
    <property type="match status" value="1"/>
</dbReference>
<dbReference type="GO" id="GO:1904680">
    <property type="term" value="F:peptide transmembrane transporter activity"/>
    <property type="evidence" value="ECO:0007669"/>
    <property type="project" value="TreeGrafter"/>
</dbReference>
<dbReference type="Gene3D" id="3.40.190.10">
    <property type="entry name" value="Periplasmic binding protein-like II"/>
    <property type="match status" value="1"/>
</dbReference>
<keyword evidence="6" id="KW-1185">Reference proteome</keyword>
<evidence type="ECO:0000256" key="3">
    <source>
        <dbReference type="ARBA" id="ARBA00022729"/>
    </source>
</evidence>
<evidence type="ECO:0000259" key="4">
    <source>
        <dbReference type="Pfam" id="PF00496"/>
    </source>
</evidence>
<dbReference type="AlphaFoldDB" id="A0A346XYB0"/>
<dbReference type="SUPFAM" id="SSF53850">
    <property type="entry name" value="Periplasmic binding protein-like II"/>
    <property type="match status" value="1"/>
</dbReference>
<gene>
    <name evidence="5" type="ORF">DVS28_a2526</name>
</gene>
<keyword evidence="2" id="KW-0813">Transport</keyword>
<dbReference type="GO" id="GO:0042597">
    <property type="term" value="C:periplasmic space"/>
    <property type="evidence" value="ECO:0007669"/>
    <property type="project" value="UniProtKB-ARBA"/>
</dbReference>
<dbReference type="Proteomes" id="UP000264006">
    <property type="component" value="Chromosome"/>
</dbReference>
<dbReference type="PANTHER" id="PTHR30290:SF9">
    <property type="entry name" value="OLIGOPEPTIDE-BINDING PROTEIN APPA"/>
    <property type="match status" value="1"/>
</dbReference>
<accession>A0A346XYB0</accession>
<evidence type="ECO:0000256" key="2">
    <source>
        <dbReference type="ARBA" id="ARBA00022448"/>
    </source>
</evidence>
<dbReference type="PIRSF" id="PIRSF002741">
    <property type="entry name" value="MppA"/>
    <property type="match status" value="1"/>
</dbReference>
<sequence length="508" mass="53952">MTVAGGTFRWAIGEPTSILPPMASTTDDFAVVDALFDSLTTAGVAGRPAPSAATEWSANDDATVWTFHLRPGATFQDGTPVTAEAFVEAWSTLVAAGPMQHLLRDVVGHAAVASGAATTLSGMRATSEDTLEVTLSRPRGDFPILTSHPSLGPVQPSAVAADPAAHALQPVGNGPFRASEPWVPGEFVRAARWDGWTNGDRPEDGIGEVVFRIADLDTNFLAFRQGRRDLARVPPEALELAAEEYPASPGSYTGPGLVTGATPETYLLAIDRSVEPYEELEVREAASLFVDRQRIAAENDGGNLDPATSLLPPAISRGSAGMCELCTFNPSGAADRLADAGVPGLTLAFNAEGGHERIRDVLREALSDRGYTLVSNWRGAAPTLVEYLDRLASGGIGMFRLPLTADVPSSLDILYPLLHSSQTPDRGGLNYMRYQDPQVDALLDQAAQIVDVDQREALLRRVEEIVVNRDQVIVPVVTSRLAVVVGEDVTGVRVDPFGGVDLTTVRAV</sequence>
<dbReference type="GO" id="GO:0015833">
    <property type="term" value="P:peptide transport"/>
    <property type="evidence" value="ECO:0007669"/>
    <property type="project" value="TreeGrafter"/>
</dbReference>
<dbReference type="InterPro" id="IPR039424">
    <property type="entry name" value="SBP_5"/>
</dbReference>
<dbReference type="PANTHER" id="PTHR30290">
    <property type="entry name" value="PERIPLASMIC BINDING COMPONENT OF ABC TRANSPORTER"/>
    <property type="match status" value="1"/>
</dbReference>
<reference evidence="5 6" key="1">
    <citation type="submission" date="2018-09" db="EMBL/GenBank/DDBJ databases">
        <title>Complete genome sequence of Euzebya sp. DY32-46 isolated from seawater of Pacific Ocean.</title>
        <authorList>
            <person name="Xu L."/>
            <person name="Wu Y.-H."/>
            <person name="Xu X.-W."/>
        </authorList>
    </citation>
    <scope>NUCLEOTIDE SEQUENCE [LARGE SCALE GENOMIC DNA]</scope>
    <source>
        <strain evidence="5 6">DY32-46</strain>
    </source>
</reference>
<keyword evidence="3" id="KW-0732">Signal</keyword>
<dbReference type="CDD" id="cd00995">
    <property type="entry name" value="PBP2_NikA_DppA_OppA_like"/>
    <property type="match status" value="1"/>
</dbReference>
<comment type="similarity">
    <text evidence="1">Belongs to the bacterial solute-binding protein 5 family.</text>
</comment>
<evidence type="ECO:0000256" key="1">
    <source>
        <dbReference type="ARBA" id="ARBA00005695"/>
    </source>
</evidence>
<evidence type="ECO:0000313" key="5">
    <source>
        <dbReference type="EMBL" id="AXV07207.1"/>
    </source>
</evidence>
<dbReference type="InterPro" id="IPR030678">
    <property type="entry name" value="Peptide/Ni-bd"/>
</dbReference>
<dbReference type="Pfam" id="PF00496">
    <property type="entry name" value="SBP_bac_5"/>
    <property type="match status" value="1"/>
</dbReference>